<dbReference type="RefSeq" id="XP_056073054.1">
    <property type="nucleotide sequence ID" value="XM_056212746.1"/>
</dbReference>
<evidence type="ECO:0000256" key="3">
    <source>
        <dbReference type="SAM" id="SignalP"/>
    </source>
</evidence>
<dbReference type="EMBL" id="JAPEUX010000003">
    <property type="protein sequence ID" value="KAJ4355928.1"/>
    <property type="molecule type" value="Genomic_DNA"/>
</dbReference>
<evidence type="ECO:0000313" key="4">
    <source>
        <dbReference type="EMBL" id="KAJ4355928.1"/>
    </source>
</evidence>
<dbReference type="Proteomes" id="UP001140513">
    <property type="component" value="Unassembled WGS sequence"/>
</dbReference>
<evidence type="ECO:0000256" key="1">
    <source>
        <dbReference type="ARBA" id="ARBA00001973"/>
    </source>
</evidence>
<dbReference type="PANTHER" id="PTHR36575">
    <property type="entry name" value="BINDING PROTEIN, PUTATIVE (AFU_ORTHOLOGUE AFUA_1G14430)-RELATED"/>
    <property type="match status" value="1"/>
</dbReference>
<dbReference type="OrthoDB" id="120613at2759"/>
<reference evidence="4" key="1">
    <citation type="submission" date="2022-10" db="EMBL/GenBank/DDBJ databases">
        <title>Tapping the CABI collections for fungal endophytes: first genome assemblies for Collariella, Neodidymelliopsis, Ascochyta clinopodiicola, Didymella pomorum, Didymosphaeria variabile, Neocosmospora piperis and Neocucurbitaria cava.</title>
        <authorList>
            <person name="Hill R."/>
        </authorList>
    </citation>
    <scope>NUCLEOTIDE SEQUENCE</scope>
    <source>
        <strain evidence="4">IMI 356815</strain>
    </source>
</reference>
<keyword evidence="3" id="KW-0732">Signal</keyword>
<evidence type="ECO:0000256" key="2">
    <source>
        <dbReference type="ARBA" id="ARBA00023008"/>
    </source>
</evidence>
<accession>A0A9W9CCT4</accession>
<comment type="cofactor">
    <cofactor evidence="1">
        <name>Cu(2+)</name>
        <dbReference type="ChEBI" id="CHEBI:29036"/>
    </cofactor>
</comment>
<feature type="chain" id="PRO_5040745168" evidence="3">
    <location>
        <begin position="23"/>
        <end position="158"/>
    </location>
</feature>
<keyword evidence="5" id="KW-1185">Reference proteome</keyword>
<dbReference type="GeneID" id="80907483"/>
<comment type="caution">
    <text evidence="4">The sequence shown here is derived from an EMBL/GenBank/DDBJ whole genome shotgun (WGS) entry which is preliminary data.</text>
</comment>
<evidence type="ECO:0000313" key="5">
    <source>
        <dbReference type="Proteomes" id="UP001140513"/>
    </source>
</evidence>
<sequence length="158" mass="16546">MLATTLLVQALTVLSTAHGVLKTPLPRTSGTAQTSLCGTAVSKKLNSDPAGPIESAMAKADVDYKCNAYLCRGYQYEDNTARVQGYSAGQVVPFFVDLVAAHKPGWANVSVIDLKANKALDTPVKSWSVWPDDVSGGGDDGKLAPVLSFLNSTTGSVD</sequence>
<keyword evidence="2" id="KW-0186">Copper</keyword>
<feature type="signal peptide" evidence="3">
    <location>
        <begin position="1"/>
        <end position="22"/>
    </location>
</feature>
<gene>
    <name evidence="4" type="ORF">N0V89_003953</name>
</gene>
<dbReference type="AlphaFoldDB" id="A0A9W9CCT4"/>
<organism evidence="4 5">
    <name type="scientific">Didymosphaeria variabile</name>
    <dbReference type="NCBI Taxonomy" id="1932322"/>
    <lineage>
        <taxon>Eukaryota</taxon>
        <taxon>Fungi</taxon>
        <taxon>Dikarya</taxon>
        <taxon>Ascomycota</taxon>
        <taxon>Pezizomycotina</taxon>
        <taxon>Dothideomycetes</taxon>
        <taxon>Pleosporomycetidae</taxon>
        <taxon>Pleosporales</taxon>
        <taxon>Massarineae</taxon>
        <taxon>Didymosphaeriaceae</taxon>
        <taxon>Didymosphaeria</taxon>
    </lineage>
</organism>
<name>A0A9W9CCT4_9PLEO</name>
<protein>
    <submittedName>
        <fullName evidence="4">Uncharacterized protein</fullName>
    </submittedName>
</protein>
<dbReference type="InterPro" id="IPR052282">
    <property type="entry name" value="Starch-active_LPMO"/>
</dbReference>
<dbReference type="PANTHER" id="PTHR36575:SF2">
    <property type="entry name" value="CHITIN-BINDING TYPE-4 DOMAIN-CONTAINING PROTEIN-RELATED"/>
    <property type="match status" value="1"/>
</dbReference>
<proteinExistence type="predicted"/>